<dbReference type="GO" id="GO:0016787">
    <property type="term" value="F:hydrolase activity"/>
    <property type="evidence" value="ECO:0007669"/>
    <property type="project" value="UniProtKB-KW"/>
</dbReference>
<dbReference type="Proteomes" id="UP000268192">
    <property type="component" value="Chromosome"/>
</dbReference>
<dbReference type="EMBL" id="CP032509">
    <property type="protein sequence ID" value="AZN70866.1"/>
    <property type="molecule type" value="Genomic_DNA"/>
</dbReference>
<evidence type="ECO:0000313" key="3">
    <source>
        <dbReference type="EMBL" id="AZN70866.1"/>
    </source>
</evidence>
<dbReference type="Gene3D" id="3.40.50.11190">
    <property type="match status" value="1"/>
</dbReference>
<accession>A0A3S9B1Q5</accession>
<dbReference type="OrthoDB" id="9788924at2"/>
<dbReference type="RefSeq" id="WP_126008555.1">
    <property type="nucleotide sequence ID" value="NZ_CP032509.1"/>
</dbReference>
<proteinExistence type="predicted"/>
<dbReference type="SUPFAM" id="SSF53756">
    <property type="entry name" value="UDP-Glycosyltransferase/glycogen phosphorylase"/>
    <property type="match status" value="1"/>
</dbReference>
<dbReference type="PANTHER" id="PTHR21015:SF22">
    <property type="entry name" value="GLYCOSYLTRANSFERASE"/>
    <property type="match status" value="1"/>
</dbReference>
<evidence type="ECO:0000313" key="4">
    <source>
        <dbReference type="Proteomes" id="UP000268192"/>
    </source>
</evidence>
<dbReference type="NCBIfam" id="TIGR03590">
    <property type="entry name" value="PseG"/>
    <property type="match status" value="1"/>
</dbReference>
<dbReference type="GO" id="GO:0016757">
    <property type="term" value="F:glycosyltransferase activity"/>
    <property type="evidence" value="ECO:0007669"/>
    <property type="project" value="TreeGrafter"/>
</dbReference>
<keyword evidence="4" id="KW-1185">Reference proteome</keyword>
<reference evidence="3 4" key="1">
    <citation type="submission" date="2018-09" db="EMBL/GenBank/DDBJ databases">
        <title>Marinorhizobium profundi gen. nov., sp. nov., isolated from a deep-sea sediment sample from the New Britain Trench and proposal of Marinorhizobiaceae fam. nov. in the order Rhizobiales of the class Alphaproteobacteria.</title>
        <authorList>
            <person name="Cao J."/>
        </authorList>
    </citation>
    <scope>NUCLEOTIDE SEQUENCE [LARGE SCALE GENOMIC DNA]</scope>
    <source>
        <strain evidence="3 4">WS11</strain>
    </source>
</reference>
<organism evidence="3 4">
    <name type="scientific">Georhizobium profundi</name>
    <dbReference type="NCBI Taxonomy" id="2341112"/>
    <lineage>
        <taxon>Bacteria</taxon>
        <taxon>Pseudomonadati</taxon>
        <taxon>Pseudomonadota</taxon>
        <taxon>Alphaproteobacteria</taxon>
        <taxon>Hyphomicrobiales</taxon>
        <taxon>Rhizobiaceae</taxon>
        <taxon>Georhizobium</taxon>
    </lineage>
</organism>
<evidence type="ECO:0000256" key="1">
    <source>
        <dbReference type="PIRSR" id="PIRSR620023-1"/>
    </source>
</evidence>
<dbReference type="AlphaFoldDB" id="A0A3S9B1Q5"/>
<protein>
    <submittedName>
        <fullName evidence="3">UDP-2,4-diacetamido-2,4, 6-trideoxy-beta-L-altropyranose hydrolase</fullName>
        <ecNumber evidence="3">3.6.1.57</ecNumber>
    </submittedName>
</protein>
<feature type="active site" description="Proton acceptor" evidence="1">
    <location>
        <position position="24"/>
    </location>
</feature>
<gene>
    <name evidence="3" type="primary">pseG</name>
    <name evidence="3" type="ORF">D5400_05880</name>
</gene>
<name>A0A3S9B1Q5_9HYPH</name>
<feature type="binding site" evidence="2">
    <location>
        <position position="178"/>
    </location>
    <ligand>
        <name>substrate</name>
    </ligand>
</feature>
<dbReference type="PANTHER" id="PTHR21015">
    <property type="entry name" value="UDP-N-ACETYLGLUCOSAMINE--N-ACETYLMURAMYL-(PENTAPEPTIDE) PYROPHOSPHORYL-UNDECAPRENOL N-ACETYLGLUCOSAMINE TRANSFERASE 1"/>
    <property type="match status" value="1"/>
</dbReference>
<dbReference type="InterPro" id="IPR020023">
    <property type="entry name" value="PseG"/>
</dbReference>
<sequence>MSGHQRCRAVAIRVDASPVIGLGHVMRCLTLANALTDQGFECVFVARFMIEDVKKKLAEAGHPLVMLPEDGPPPGPTPYGTWLGTTEEHDAEALGGHMKTLQPQIIVVDHYALGIAWERALRSSTGQPPLILAFDDLSRSHDCDIVLDATLGKSANDYAHLVPAQCRVLTGPSHALLRPDFAAERRASLQRRDDAFAAGAGIQTILIFMGGADSADCTGWVLSGLCELQLPPEVDLHVVTGPAYPHQDALRQFAGQCGRSVTLHHNVSDMAALLSRMDLVIGAAGSSSWERCCLGVPAINLILAENQKEAAQALSLSGASVDGGAYEPQNDPHRWAETKVGPLLKPAATHPISLAAREVTDGNGAARVVDAVLANVSHPLLEDAP</sequence>
<keyword evidence="3" id="KW-0378">Hydrolase</keyword>
<dbReference type="Gene3D" id="3.40.50.2000">
    <property type="entry name" value="Glycogen Phosphorylase B"/>
    <property type="match status" value="1"/>
</dbReference>
<feature type="binding site" evidence="2">
    <location>
        <position position="290"/>
    </location>
    <ligand>
        <name>substrate</name>
    </ligand>
</feature>
<dbReference type="EC" id="3.6.1.57" evidence="3"/>
<evidence type="ECO:0000256" key="2">
    <source>
        <dbReference type="PIRSR" id="PIRSR620023-2"/>
    </source>
</evidence>
<dbReference type="KEGG" id="abaw:D5400_05880"/>